<dbReference type="InterPro" id="IPR027417">
    <property type="entry name" value="P-loop_NTPase"/>
</dbReference>
<evidence type="ECO:0000313" key="3">
    <source>
        <dbReference type="EMBL" id="MFD0629357.1"/>
    </source>
</evidence>
<sequence length="330" mass="35259">MEGRLQAARQRAFVGRKEELAAFEEALCTGGRVLFIHGPGGVGKSALLGRFAQRAAAADRTVLMLDGRSLEESPAAFVAEARAVQRLRAGHRTQRHRPRTHDARDGTPPRRSPRTPQATGARARGGSSDPGNAQLPRSRPPLRGRCRCAAAGSAVRAAGNCLRPALDAGRATARPAHESSFVSLARAGAIRLAHASGYEPALGKAARVRGATSRRCCPDTGPWAPGPCPCRRRSAAPDILPGASQPVGLRTARRTRAGHLPLPGHVHGIIEADRLGRVRSRHTWRPDCHPRPAGCRPGSGRVVVRPGIRRHHVGSRARVGQAVPEHDRRE</sequence>
<proteinExistence type="predicted"/>
<feature type="domain" description="Orc1-like AAA ATPase" evidence="2">
    <location>
        <begin position="13"/>
        <end position="94"/>
    </location>
</feature>
<protein>
    <submittedName>
        <fullName evidence="3">ATP-binding protein</fullName>
    </submittedName>
</protein>
<dbReference type="EMBL" id="JBHTGL010000008">
    <property type="protein sequence ID" value="MFD0629357.1"/>
    <property type="molecule type" value="Genomic_DNA"/>
</dbReference>
<evidence type="ECO:0000256" key="1">
    <source>
        <dbReference type="SAM" id="MobiDB-lite"/>
    </source>
</evidence>
<organism evidence="3 4">
    <name type="scientific">Streptomyces sanglieri</name>
    <dbReference type="NCBI Taxonomy" id="193460"/>
    <lineage>
        <taxon>Bacteria</taxon>
        <taxon>Bacillati</taxon>
        <taxon>Actinomycetota</taxon>
        <taxon>Actinomycetes</taxon>
        <taxon>Kitasatosporales</taxon>
        <taxon>Streptomycetaceae</taxon>
        <taxon>Streptomyces</taxon>
    </lineage>
</organism>
<accession>A0ABW2X6B7</accession>
<evidence type="ECO:0000259" key="2">
    <source>
        <dbReference type="Pfam" id="PF13191"/>
    </source>
</evidence>
<dbReference type="SUPFAM" id="SSF52540">
    <property type="entry name" value="P-loop containing nucleoside triphosphate hydrolases"/>
    <property type="match status" value="1"/>
</dbReference>
<keyword evidence="3" id="KW-0547">Nucleotide-binding</keyword>
<dbReference type="GO" id="GO:0005524">
    <property type="term" value="F:ATP binding"/>
    <property type="evidence" value="ECO:0007669"/>
    <property type="project" value="UniProtKB-KW"/>
</dbReference>
<dbReference type="InterPro" id="IPR041664">
    <property type="entry name" value="AAA_16"/>
</dbReference>
<gene>
    <name evidence="3" type="ORF">ACFQ2K_48880</name>
</gene>
<dbReference type="Pfam" id="PF13191">
    <property type="entry name" value="AAA_16"/>
    <property type="match status" value="1"/>
</dbReference>
<keyword evidence="4" id="KW-1185">Reference proteome</keyword>
<reference evidence="4" key="1">
    <citation type="journal article" date="2019" name="Int. J. Syst. Evol. Microbiol.">
        <title>The Global Catalogue of Microorganisms (GCM) 10K type strain sequencing project: providing services to taxonomists for standard genome sequencing and annotation.</title>
        <authorList>
            <consortium name="The Broad Institute Genomics Platform"/>
            <consortium name="The Broad Institute Genome Sequencing Center for Infectious Disease"/>
            <person name="Wu L."/>
            <person name="Ma J."/>
        </authorList>
    </citation>
    <scope>NUCLEOTIDE SEQUENCE [LARGE SCALE GENOMIC DNA]</scope>
    <source>
        <strain evidence="4">JCM 12607</strain>
    </source>
</reference>
<evidence type="ECO:0000313" key="4">
    <source>
        <dbReference type="Proteomes" id="UP001596915"/>
    </source>
</evidence>
<name>A0ABW2X6B7_9ACTN</name>
<feature type="compositionally biased region" description="Basic residues" evidence="1">
    <location>
        <begin position="88"/>
        <end position="99"/>
    </location>
</feature>
<dbReference type="Proteomes" id="UP001596915">
    <property type="component" value="Unassembled WGS sequence"/>
</dbReference>
<feature type="region of interest" description="Disordered" evidence="1">
    <location>
        <begin position="88"/>
        <end position="143"/>
    </location>
</feature>
<dbReference type="Gene3D" id="3.40.50.300">
    <property type="entry name" value="P-loop containing nucleotide triphosphate hydrolases"/>
    <property type="match status" value="1"/>
</dbReference>
<comment type="caution">
    <text evidence="3">The sequence shown here is derived from an EMBL/GenBank/DDBJ whole genome shotgun (WGS) entry which is preliminary data.</text>
</comment>
<keyword evidence="3" id="KW-0067">ATP-binding</keyword>